<protein>
    <submittedName>
        <fullName evidence="1">Uncharacterized protein</fullName>
    </submittedName>
</protein>
<organism evidence="1 2">
    <name type="scientific">Bacillus capparidis</name>
    <dbReference type="NCBI Taxonomy" id="1840411"/>
    <lineage>
        <taxon>Bacteria</taxon>
        <taxon>Bacillati</taxon>
        <taxon>Bacillota</taxon>
        <taxon>Bacilli</taxon>
        <taxon>Bacillales</taxon>
        <taxon>Bacillaceae</taxon>
        <taxon>Bacillus</taxon>
    </lineage>
</organism>
<sequence length="47" mass="5303">MIEPIGCRVNYRWKTKKEVGAGAETKIGLIYHECFPKGATFCDAPWS</sequence>
<evidence type="ECO:0000313" key="2">
    <source>
        <dbReference type="Proteomes" id="UP000674416"/>
    </source>
</evidence>
<dbReference type="EMBL" id="JAFDST010000002">
    <property type="protein sequence ID" value="MBP1081474.1"/>
    <property type="molecule type" value="Genomic_DNA"/>
</dbReference>
<evidence type="ECO:0000313" key="1">
    <source>
        <dbReference type="EMBL" id="MBP1081474.1"/>
    </source>
</evidence>
<reference evidence="1 2" key="1">
    <citation type="submission" date="2021-01" db="EMBL/GenBank/DDBJ databases">
        <title>Genomic Encyclopedia of Type Strains, Phase IV (KMG-IV): sequencing the most valuable type-strain genomes for metagenomic binning, comparative biology and taxonomic classification.</title>
        <authorList>
            <person name="Goeker M."/>
        </authorList>
    </citation>
    <scope>NUCLEOTIDE SEQUENCE [LARGE SCALE GENOMIC DNA]</scope>
    <source>
        <strain evidence="1 2">DSM 103394</strain>
    </source>
</reference>
<accession>A0ABS4CV78</accession>
<comment type="caution">
    <text evidence="1">The sequence shown here is derived from an EMBL/GenBank/DDBJ whole genome shotgun (WGS) entry which is preliminary data.</text>
</comment>
<proteinExistence type="predicted"/>
<keyword evidence="2" id="KW-1185">Reference proteome</keyword>
<dbReference type="RefSeq" id="WP_158320306.1">
    <property type="nucleotide sequence ID" value="NZ_JAFDST010000002.1"/>
</dbReference>
<name>A0ABS4CV78_9BACI</name>
<dbReference type="Proteomes" id="UP000674416">
    <property type="component" value="Unassembled WGS sequence"/>
</dbReference>
<gene>
    <name evidence="1" type="ORF">JOC74_001967</name>
</gene>